<evidence type="ECO:0000313" key="2">
    <source>
        <dbReference type="Proteomes" id="UP001218246"/>
    </source>
</evidence>
<gene>
    <name evidence="1" type="ORF">P6P90_07675</name>
</gene>
<comment type="caution">
    <text evidence="1">The sequence shown here is derived from an EMBL/GenBank/DDBJ whole genome shotgun (WGS) entry which is preliminary data.</text>
</comment>
<proteinExistence type="predicted"/>
<dbReference type="EMBL" id="JARULN010000004">
    <property type="protein sequence ID" value="MDG5753850.1"/>
    <property type="molecule type" value="Genomic_DNA"/>
</dbReference>
<protein>
    <submittedName>
        <fullName evidence="1">Uncharacterized protein</fullName>
    </submittedName>
</protein>
<accession>A0ABT6H484</accession>
<organism evidence="1 2">
    <name type="scientific">Ectobacillus antri</name>
    <dbReference type="NCBI Taxonomy" id="2486280"/>
    <lineage>
        <taxon>Bacteria</taxon>
        <taxon>Bacillati</taxon>
        <taxon>Bacillota</taxon>
        <taxon>Bacilli</taxon>
        <taxon>Bacillales</taxon>
        <taxon>Bacillaceae</taxon>
        <taxon>Ectobacillus</taxon>
    </lineage>
</organism>
<evidence type="ECO:0000313" key="1">
    <source>
        <dbReference type="EMBL" id="MDG5753850.1"/>
    </source>
</evidence>
<dbReference type="RefSeq" id="WP_278018348.1">
    <property type="nucleotide sequence ID" value="NZ_JARRRY010000009.1"/>
</dbReference>
<keyword evidence="2" id="KW-1185">Reference proteome</keyword>
<dbReference type="Proteomes" id="UP001218246">
    <property type="component" value="Unassembled WGS sequence"/>
</dbReference>
<sequence>MIAVISLFTLALLTILIVAIARTTAFGPIPEKMKLESVNDLQNLVSHLEESIPAAYAEQVRKRVEAEHKLRKHEWEWRFYELKRFFVLCGILKEAPMFSMRVDDVWHEMIMFTREYERFSEAYVGRLLHHAPNVSGASNPDERGFFDWVYSVLFPVHPETRKLYGGFYRHPVSPSRIAEFQQLPADVLKARYFSNHIAAQEVIDDVILKMKRQAKEIAHISKAEIKARMKHESDSHERLLAFLYLSSYEYHNYRTYKKSSTSCSSCFSCSSDGGGSSCSSCGGGGD</sequence>
<name>A0ABT6H484_9BACI</name>
<reference evidence="1 2" key="1">
    <citation type="submission" date="2023-04" db="EMBL/GenBank/DDBJ databases">
        <title>Ectobacillus antri isolated from activated sludge.</title>
        <authorList>
            <person name="Yan P."/>
            <person name="Liu X."/>
        </authorList>
    </citation>
    <scope>NUCLEOTIDE SEQUENCE [LARGE SCALE GENOMIC DNA]</scope>
    <source>
        <strain evidence="1 2">C18H</strain>
    </source>
</reference>